<keyword evidence="1" id="KW-1133">Transmembrane helix</keyword>
<dbReference type="AlphaFoldDB" id="A0A2J7PK87"/>
<dbReference type="EMBL" id="NEVH01024940">
    <property type="protein sequence ID" value="PNF16744.1"/>
    <property type="molecule type" value="Genomic_DNA"/>
</dbReference>
<proteinExistence type="predicted"/>
<dbReference type="OrthoDB" id="8170339at2759"/>
<keyword evidence="4" id="KW-1185">Reference proteome</keyword>
<feature type="chain" id="PRO_5014446002" description="CUB domain-containing protein" evidence="2">
    <location>
        <begin position="18"/>
        <end position="404"/>
    </location>
</feature>
<keyword evidence="2" id="KW-0732">Signal</keyword>
<keyword evidence="1" id="KW-0812">Transmembrane</keyword>
<dbReference type="Proteomes" id="UP000235965">
    <property type="component" value="Unassembled WGS sequence"/>
</dbReference>
<accession>A0A2J7PK87</accession>
<gene>
    <name evidence="3" type="ORF">B7P43_G00861</name>
</gene>
<comment type="caution">
    <text evidence="3">The sequence shown here is derived from an EMBL/GenBank/DDBJ whole genome shotgun (WGS) entry which is preliminary data.</text>
</comment>
<evidence type="ECO:0000256" key="2">
    <source>
        <dbReference type="SAM" id="SignalP"/>
    </source>
</evidence>
<feature type="transmembrane region" description="Helical" evidence="1">
    <location>
        <begin position="336"/>
        <end position="357"/>
    </location>
</feature>
<evidence type="ECO:0000313" key="4">
    <source>
        <dbReference type="Proteomes" id="UP000235965"/>
    </source>
</evidence>
<feature type="signal peptide" evidence="2">
    <location>
        <begin position="1"/>
        <end position="17"/>
    </location>
</feature>
<name>A0A2J7PK87_9NEOP</name>
<evidence type="ECO:0000313" key="3">
    <source>
        <dbReference type="EMBL" id="PNF16744.1"/>
    </source>
</evidence>
<reference evidence="3 4" key="1">
    <citation type="submission" date="2017-12" db="EMBL/GenBank/DDBJ databases">
        <title>Hemimetabolous genomes reveal molecular basis of termite eusociality.</title>
        <authorList>
            <person name="Harrison M.C."/>
            <person name="Jongepier E."/>
            <person name="Robertson H.M."/>
            <person name="Arning N."/>
            <person name="Bitard-Feildel T."/>
            <person name="Chao H."/>
            <person name="Childers C.P."/>
            <person name="Dinh H."/>
            <person name="Doddapaneni H."/>
            <person name="Dugan S."/>
            <person name="Gowin J."/>
            <person name="Greiner C."/>
            <person name="Han Y."/>
            <person name="Hu H."/>
            <person name="Hughes D.S.T."/>
            <person name="Huylmans A.-K."/>
            <person name="Kemena C."/>
            <person name="Kremer L.P.M."/>
            <person name="Lee S.L."/>
            <person name="Lopez-Ezquerra A."/>
            <person name="Mallet L."/>
            <person name="Monroy-Kuhn J.M."/>
            <person name="Moser A."/>
            <person name="Murali S.C."/>
            <person name="Muzny D.M."/>
            <person name="Otani S."/>
            <person name="Piulachs M.-D."/>
            <person name="Poelchau M."/>
            <person name="Qu J."/>
            <person name="Schaub F."/>
            <person name="Wada-Katsumata A."/>
            <person name="Worley K.C."/>
            <person name="Xie Q."/>
            <person name="Ylla G."/>
            <person name="Poulsen M."/>
            <person name="Gibbs R.A."/>
            <person name="Schal C."/>
            <person name="Richards S."/>
            <person name="Belles X."/>
            <person name="Korb J."/>
            <person name="Bornberg-Bauer E."/>
        </authorList>
    </citation>
    <scope>NUCLEOTIDE SEQUENCE [LARGE SCALE GENOMIC DNA]</scope>
    <source>
        <tissue evidence="3">Whole body</tissue>
    </source>
</reference>
<evidence type="ECO:0008006" key="5">
    <source>
        <dbReference type="Google" id="ProtNLM"/>
    </source>
</evidence>
<evidence type="ECO:0000256" key="1">
    <source>
        <dbReference type="SAM" id="Phobius"/>
    </source>
</evidence>
<sequence length="404" mass="46923">MWLNIALFAAILWQCNSMDMDCNNIFSESLYGVSECFQEDSEAENEEVMPCDEVETTNILWTVMDTKSGTVAVEFNLMPKSCGYTSYRLDLYMDEKVTNAEECANRTLFPSRHSRRYAEILSHDPENNKNISPCGKTAEVKFNYVFSGCYKLQFALMEDGIPDKYSESLPQFVETEYRKDLLVKKIPRITRQYTTTLHQIDVSVQFQAIEEFEDLHMSFRLNSDIDQSKDRACYESGHEHSCCIYRTSGKFMCKVKNKLTNKPICHIGKDEIRCTIQNVTAGYYCVLVEIFDDRCVRDTVWNNDSYCVYNSKVFEVQSVSPQSPQITSPPSLRVDVILMAVFAVFVLMCIFALIFIWRRRRRRRSSEPGACSCLKHKLREVSDLYYCKIEEKWGENQVKTDLLN</sequence>
<keyword evidence="1" id="KW-0472">Membrane</keyword>
<protein>
    <recommendedName>
        <fullName evidence="5">CUB domain-containing protein</fullName>
    </recommendedName>
</protein>
<organism evidence="3 4">
    <name type="scientific">Cryptotermes secundus</name>
    <dbReference type="NCBI Taxonomy" id="105785"/>
    <lineage>
        <taxon>Eukaryota</taxon>
        <taxon>Metazoa</taxon>
        <taxon>Ecdysozoa</taxon>
        <taxon>Arthropoda</taxon>
        <taxon>Hexapoda</taxon>
        <taxon>Insecta</taxon>
        <taxon>Pterygota</taxon>
        <taxon>Neoptera</taxon>
        <taxon>Polyneoptera</taxon>
        <taxon>Dictyoptera</taxon>
        <taxon>Blattodea</taxon>
        <taxon>Blattoidea</taxon>
        <taxon>Termitoidae</taxon>
        <taxon>Kalotermitidae</taxon>
        <taxon>Cryptotermitinae</taxon>
        <taxon>Cryptotermes</taxon>
    </lineage>
</organism>